<reference evidence="1 2" key="1">
    <citation type="submission" date="2016-10" db="EMBL/GenBank/DDBJ databases">
        <authorList>
            <person name="de Groot N.N."/>
        </authorList>
    </citation>
    <scope>NUCLEOTIDE SEQUENCE [LARGE SCALE GENOMIC DNA]</scope>
    <source>
        <strain evidence="1 2">CGMCC 4.3491</strain>
    </source>
</reference>
<dbReference type="Proteomes" id="UP000198891">
    <property type="component" value="Unassembled WGS sequence"/>
</dbReference>
<name>A0A1H3TEZ1_9MICO</name>
<evidence type="ECO:0000313" key="1">
    <source>
        <dbReference type="EMBL" id="SDZ48670.1"/>
    </source>
</evidence>
<dbReference type="EMBL" id="FNPZ01000005">
    <property type="protein sequence ID" value="SDZ48670.1"/>
    <property type="molecule type" value="Genomic_DNA"/>
</dbReference>
<dbReference type="AlphaFoldDB" id="A0A1H3TEZ1"/>
<protein>
    <submittedName>
        <fullName evidence="1">Uncharacterized protein</fullName>
    </submittedName>
</protein>
<organism evidence="1 2">
    <name type="scientific">Herbiconiux ginsengi</name>
    <dbReference type="NCBI Taxonomy" id="381665"/>
    <lineage>
        <taxon>Bacteria</taxon>
        <taxon>Bacillati</taxon>
        <taxon>Actinomycetota</taxon>
        <taxon>Actinomycetes</taxon>
        <taxon>Micrococcales</taxon>
        <taxon>Microbacteriaceae</taxon>
        <taxon>Herbiconiux</taxon>
    </lineage>
</organism>
<evidence type="ECO:0000313" key="2">
    <source>
        <dbReference type="Proteomes" id="UP000198891"/>
    </source>
</evidence>
<accession>A0A1H3TEZ1</accession>
<dbReference type="STRING" id="381665.SAMN05216554_4148"/>
<gene>
    <name evidence="1" type="ORF">SAMN05216554_4148</name>
</gene>
<proteinExistence type="predicted"/>
<keyword evidence="2" id="KW-1185">Reference proteome</keyword>
<sequence length="453" mass="49333">MTQSGTGVNVSLSAAAQNDLALASAQAVVDTYAKLDRYFRKDRWLGAQNSYRRDTVMAIKNDVTNGGVNQKHLAEYIAASAPLHASDGWSFLGRAMQSHLAGDTGAARHLAYYAELRAAMSILAAHGVGVFDKQHFVVTSPTSVTKVSGAGATHTFTWQALQWWSTKPGSWSLVGDVIRPYGRNLSEWLGAAPKYSGWGPIATSWIESLGLDIQRVANDQFSRNEASYRPNRVVEPDLVDTSASARFAINLWRALEPGPNGFPNLDLHLLRVTFERAFEAVEGAGPTARPGPFAAAANAIAKVAGVGQTSSRTANFLMRSQQPLDLDILRNAAQDSASSDRSHHMHVMSRAALLLVLATTASRRLIEDAGSGLDDTSFWWEALGVERGIWRTAPATNDLRDFWEDISDELDVVEDWLDRDVGNYTSLDLAAACPRIFSRLAQFELPGLWGMSA</sequence>